<dbReference type="EMBL" id="JASNFN010000018">
    <property type="protein sequence ID" value="MDP5183878.1"/>
    <property type="molecule type" value="Genomic_DNA"/>
</dbReference>
<feature type="signal peptide" evidence="1">
    <location>
        <begin position="1"/>
        <end position="30"/>
    </location>
</feature>
<sequence>MSLHRNRLVPLALAAGVGLGGFTIGGPALAAPADQQSADPEWQPVQQSPKERVYNLRWTVADPQFDYVNGEAGAEFVPLTDEAGNPISKVLYGIDRGSAYRIEVPMDWNGDVVFWEHGYRGTGTTVYVSDPSYDLRRTYIENGFAWAASSYGENRYDIEAGALATERLAQIFDARVGKADQRYLQGVSMGGHVIGTLLERDRGVEWDGAAPMCGVMGDYELYDFFLDYNLLAQTLSGVDAYPFPSQAEYFSQAVPQFKAALGTPTTPTPVYSGLTEEGEVFRDNITAITGGERPGDDEAFGYWEGQNFVYGVVTTEPGGLDGLTPGALWSNVDTDYPFDHTFEDGGTLDQRIERVAPAPKARSTYLSVPVPAITGDIDVPVLSSHTLGDYYVPFSMEQYYALDVAAQGNAELLVQRPIRAAGHCEYTPEEAASQFLDLVNWVENGVKPAGASVLDPEVVADPNYGCEFTTPVRTGTRVFYEECPTP</sequence>
<reference evidence="3" key="1">
    <citation type="submission" date="2023-05" db="EMBL/GenBank/DDBJ databases">
        <title>Draft genome of Pseudofrankia sp. BMG5.37.</title>
        <authorList>
            <person name="Gtari M."/>
            <person name="Ghodhbane F."/>
            <person name="Sbissi I."/>
        </authorList>
    </citation>
    <scope>NUCLEOTIDE SEQUENCE [LARGE SCALE GENOMIC DNA]</scope>
    <source>
        <strain evidence="3">BMG 814</strain>
    </source>
</reference>
<comment type="caution">
    <text evidence="2">The sequence shown here is derived from an EMBL/GenBank/DDBJ whole genome shotgun (WGS) entry which is preliminary data.</text>
</comment>
<evidence type="ECO:0000256" key="1">
    <source>
        <dbReference type="SAM" id="SignalP"/>
    </source>
</evidence>
<protein>
    <submittedName>
        <fullName evidence="2">Esterase</fullName>
    </submittedName>
</protein>
<evidence type="ECO:0000313" key="3">
    <source>
        <dbReference type="Proteomes" id="UP001233673"/>
    </source>
</evidence>
<keyword evidence="3" id="KW-1185">Reference proteome</keyword>
<feature type="chain" id="PRO_5046313679" evidence="1">
    <location>
        <begin position="31"/>
        <end position="486"/>
    </location>
</feature>
<evidence type="ECO:0000313" key="2">
    <source>
        <dbReference type="EMBL" id="MDP5183878.1"/>
    </source>
</evidence>
<dbReference type="RefSeq" id="WP_306000487.1">
    <property type="nucleotide sequence ID" value="NZ_JASNFN010000018.1"/>
</dbReference>
<dbReference type="Gene3D" id="3.40.50.1820">
    <property type="entry name" value="alpha/beta hydrolase"/>
    <property type="match status" value="1"/>
</dbReference>
<name>A0ABT9IE67_9ACTN</name>
<dbReference type="SUPFAM" id="SSF53474">
    <property type="entry name" value="alpha/beta-Hydrolases"/>
    <property type="match status" value="1"/>
</dbReference>
<gene>
    <name evidence="2" type="ORF">QOZ88_14665</name>
</gene>
<accession>A0ABT9IE67</accession>
<dbReference type="Proteomes" id="UP001233673">
    <property type="component" value="Unassembled WGS sequence"/>
</dbReference>
<proteinExistence type="predicted"/>
<dbReference type="InterPro" id="IPR029058">
    <property type="entry name" value="AB_hydrolase_fold"/>
</dbReference>
<organism evidence="2 3">
    <name type="scientific">Blastococcus carthaginiensis</name>
    <dbReference type="NCBI Taxonomy" id="3050034"/>
    <lineage>
        <taxon>Bacteria</taxon>
        <taxon>Bacillati</taxon>
        <taxon>Actinomycetota</taxon>
        <taxon>Actinomycetes</taxon>
        <taxon>Geodermatophilales</taxon>
        <taxon>Geodermatophilaceae</taxon>
        <taxon>Blastococcus</taxon>
    </lineage>
</organism>
<keyword evidence="1" id="KW-0732">Signal</keyword>